<dbReference type="Pfam" id="PF14631">
    <property type="entry name" value="FancD2"/>
    <property type="match status" value="1"/>
</dbReference>
<organism evidence="6 7">
    <name type="scientific">Vitis vinifera</name>
    <name type="common">Grape</name>
    <dbReference type="NCBI Taxonomy" id="29760"/>
    <lineage>
        <taxon>Eukaryota</taxon>
        <taxon>Viridiplantae</taxon>
        <taxon>Streptophyta</taxon>
        <taxon>Embryophyta</taxon>
        <taxon>Tracheophyta</taxon>
        <taxon>Spermatophyta</taxon>
        <taxon>Magnoliopsida</taxon>
        <taxon>eudicotyledons</taxon>
        <taxon>Gunneridae</taxon>
        <taxon>Pentapetalae</taxon>
        <taxon>rosids</taxon>
        <taxon>Vitales</taxon>
        <taxon>Vitaceae</taxon>
        <taxon>Viteae</taxon>
        <taxon>Vitis</taxon>
    </lineage>
</organism>
<dbReference type="GO" id="GO:0006281">
    <property type="term" value="P:DNA repair"/>
    <property type="evidence" value="ECO:0007669"/>
    <property type="project" value="InterPro"/>
</dbReference>
<evidence type="ECO:0000313" key="6">
    <source>
        <dbReference type="EMBL" id="CBI33398.3"/>
    </source>
</evidence>
<keyword evidence="4" id="KW-0539">Nucleus</keyword>
<keyword evidence="7" id="KW-1185">Reference proteome</keyword>
<keyword evidence="2" id="KW-1017">Isopeptide bond</keyword>
<keyword evidence="3" id="KW-0832">Ubl conjugation</keyword>
<reference evidence="7" key="1">
    <citation type="journal article" date="2007" name="Nature">
        <title>The grapevine genome sequence suggests ancestral hexaploidization in major angiosperm phyla.</title>
        <authorList>
            <consortium name="The French-Italian Public Consortium for Grapevine Genome Characterization."/>
            <person name="Jaillon O."/>
            <person name="Aury J.-M."/>
            <person name="Noel B."/>
            <person name="Policriti A."/>
            <person name="Clepet C."/>
            <person name="Casagrande A."/>
            <person name="Choisne N."/>
            <person name="Aubourg S."/>
            <person name="Vitulo N."/>
            <person name="Jubin C."/>
            <person name="Vezzi A."/>
            <person name="Legeai F."/>
            <person name="Hugueney P."/>
            <person name="Dasilva C."/>
            <person name="Horner D."/>
            <person name="Mica E."/>
            <person name="Jublot D."/>
            <person name="Poulain J."/>
            <person name="Bruyere C."/>
            <person name="Billault A."/>
            <person name="Segurens B."/>
            <person name="Gouyvenoux M."/>
            <person name="Ugarte E."/>
            <person name="Cattonaro F."/>
            <person name="Anthouard V."/>
            <person name="Vico V."/>
            <person name="Del Fabbro C."/>
            <person name="Alaux M."/>
            <person name="Di Gaspero G."/>
            <person name="Dumas V."/>
            <person name="Felice N."/>
            <person name="Paillard S."/>
            <person name="Juman I."/>
            <person name="Moroldo M."/>
            <person name="Scalabrin S."/>
            <person name="Canaguier A."/>
            <person name="Le Clainche I."/>
            <person name="Malacrida G."/>
            <person name="Durand E."/>
            <person name="Pesole G."/>
            <person name="Laucou V."/>
            <person name="Chatelet P."/>
            <person name="Merdinoglu D."/>
            <person name="Delledonne M."/>
            <person name="Pezzotti M."/>
            <person name="Lecharny A."/>
            <person name="Scarpelli C."/>
            <person name="Artiguenave F."/>
            <person name="Pe M.E."/>
            <person name="Valle G."/>
            <person name="Morgante M."/>
            <person name="Caboche M."/>
            <person name="Adam-Blondon A.-F."/>
            <person name="Weissenbach J."/>
            <person name="Quetier F."/>
            <person name="Wincker P."/>
        </authorList>
    </citation>
    <scope>NUCLEOTIDE SEQUENCE [LARGE SCALE GENOMIC DNA]</scope>
    <source>
        <strain evidence="7">cv. Pinot noir / PN40024</strain>
    </source>
</reference>
<evidence type="ECO:0000256" key="2">
    <source>
        <dbReference type="ARBA" id="ARBA00022499"/>
    </source>
</evidence>
<dbReference type="PANTHER" id="PTHR32086:SF0">
    <property type="entry name" value="FANCONI ANEMIA GROUP D2 PROTEIN"/>
    <property type="match status" value="1"/>
</dbReference>
<dbReference type="PANTHER" id="PTHR32086">
    <property type="entry name" value="FANCONI ANEMIA GROUP D2 PROTEIN"/>
    <property type="match status" value="1"/>
</dbReference>
<dbReference type="AlphaFoldDB" id="D7TSC6"/>
<dbReference type="PaxDb" id="29760-VIT_09s0096g00150.t01"/>
<evidence type="ECO:0000256" key="4">
    <source>
        <dbReference type="ARBA" id="ARBA00023242"/>
    </source>
</evidence>
<gene>
    <name evidence="6" type="ordered locus">VIT_09s0096g00150</name>
</gene>
<comment type="subcellular location">
    <subcellularLocation>
        <location evidence="1">Nucleus</location>
    </subcellularLocation>
</comment>
<dbReference type="HOGENOM" id="CLU_214053_0_0_1"/>
<dbReference type="InterPro" id="IPR029448">
    <property type="entry name" value="FANCD2"/>
</dbReference>
<dbReference type="GO" id="GO:0005634">
    <property type="term" value="C:nucleus"/>
    <property type="evidence" value="ECO:0007669"/>
    <property type="project" value="UniProtKB-SubCell"/>
</dbReference>
<sequence length="53" mass="6067">MIITSKIPSTKRSMECFLFRVKALLHTTSSECTFWMGNLKHKYLMGQVVSSQA</sequence>
<evidence type="ECO:0000256" key="1">
    <source>
        <dbReference type="ARBA" id="ARBA00004123"/>
    </source>
</evidence>
<dbReference type="Proteomes" id="UP000009183">
    <property type="component" value="Chromosome 9"/>
</dbReference>
<dbReference type="InParanoid" id="D7TSC6"/>
<accession>D7TSC6</accession>
<dbReference type="STRING" id="29760.D7TSC6"/>
<evidence type="ECO:0000313" key="7">
    <source>
        <dbReference type="Proteomes" id="UP000009183"/>
    </source>
</evidence>
<evidence type="ECO:0000256" key="5">
    <source>
        <dbReference type="ARBA" id="ARBA00093456"/>
    </source>
</evidence>
<name>D7TSC6_VITVI</name>
<evidence type="ECO:0000256" key="3">
    <source>
        <dbReference type="ARBA" id="ARBA00022843"/>
    </source>
</evidence>
<comment type="similarity">
    <text evidence="5">Belongs to the Fanconi anemia protein FANCD2 family.</text>
</comment>
<proteinExistence type="inferred from homology"/>
<dbReference type="EMBL" id="FN596243">
    <property type="protein sequence ID" value="CBI33398.3"/>
    <property type="molecule type" value="Genomic_DNA"/>
</dbReference>
<protein>
    <submittedName>
        <fullName evidence="6">Uncharacterized protein</fullName>
    </submittedName>
</protein>